<name>A0A840DQ38_9BACL</name>
<evidence type="ECO:0000256" key="1">
    <source>
        <dbReference type="ARBA" id="ARBA00022649"/>
    </source>
</evidence>
<keyword evidence="3 6" id="KW-0808">Transferase</keyword>
<evidence type="ECO:0000313" key="8">
    <source>
        <dbReference type="EMBL" id="MBB4073735.1"/>
    </source>
</evidence>
<dbReference type="Pfam" id="PF14487">
    <property type="entry name" value="DarT"/>
    <property type="match status" value="1"/>
</dbReference>
<reference evidence="8 9" key="1">
    <citation type="submission" date="2020-08" db="EMBL/GenBank/DDBJ databases">
        <title>Genomic Encyclopedia of Type Strains, Phase IV (KMG-IV): sequencing the most valuable type-strain genomes for metagenomic binning, comparative biology and taxonomic classification.</title>
        <authorList>
            <person name="Goeker M."/>
        </authorList>
    </citation>
    <scope>NUCLEOTIDE SEQUENCE [LARGE SCALE GENOMIC DNA]</scope>
    <source>
        <strain evidence="8 9">DSM 17075</strain>
    </source>
</reference>
<dbReference type="GO" id="GO:0016779">
    <property type="term" value="F:nucleotidyltransferase activity"/>
    <property type="evidence" value="ECO:0007669"/>
    <property type="project" value="UniProtKB-UniRule"/>
</dbReference>
<comment type="caution">
    <text evidence="8">The sequence shown here is derived from an EMBL/GenBank/DDBJ whole genome shotgun (WGS) entry which is preliminary data.</text>
</comment>
<keyword evidence="2 6" id="KW-0328">Glycosyltransferase</keyword>
<keyword evidence="9" id="KW-1185">Reference proteome</keyword>
<protein>
    <recommendedName>
        <fullName evidence="7">DarT domain-containing protein</fullName>
    </recommendedName>
</protein>
<dbReference type="GO" id="GO:0003677">
    <property type="term" value="F:DNA binding"/>
    <property type="evidence" value="ECO:0007669"/>
    <property type="project" value="UniProtKB-UniRule"/>
</dbReference>
<dbReference type="InterPro" id="IPR029494">
    <property type="entry name" value="DarT"/>
</dbReference>
<organism evidence="8 9">
    <name type="scientific">Anoxybacteroides voinovskiense</name>
    <dbReference type="NCBI Taxonomy" id="230470"/>
    <lineage>
        <taxon>Bacteria</taxon>
        <taxon>Bacillati</taxon>
        <taxon>Bacillota</taxon>
        <taxon>Bacilli</taxon>
        <taxon>Bacillales</taxon>
        <taxon>Anoxybacillaceae</taxon>
        <taxon>Anoxybacteroides</taxon>
    </lineage>
</organism>
<proteinExistence type="inferred from homology"/>
<comment type="similarity">
    <text evidence="6">Belongs to the DarT ADP-ribosyltransferase family.</text>
</comment>
<feature type="binding site" evidence="6">
    <location>
        <position position="49"/>
    </location>
    <ligand>
        <name>NAD(+)</name>
        <dbReference type="ChEBI" id="CHEBI:57540"/>
    </ligand>
</feature>
<accession>A0A840DQ38</accession>
<comment type="caution">
    <text evidence="6">Lacks conserved residue(s) required for the propagation of feature annotation.</text>
</comment>
<evidence type="ECO:0000256" key="2">
    <source>
        <dbReference type="ARBA" id="ARBA00022676"/>
    </source>
</evidence>
<dbReference type="RefSeq" id="WP_229706123.1">
    <property type="nucleotide sequence ID" value="NZ_BMNP01000006.1"/>
</dbReference>
<evidence type="ECO:0000256" key="6">
    <source>
        <dbReference type="PROSITE-ProRule" id="PRU01362"/>
    </source>
</evidence>
<dbReference type="PROSITE" id="PS52018">
    <property type="entry name" value="DART"/>
    <property type="match status" value="1"/>
</dbReference>
<feature type="binding site" evidence="6">
    <location>
        <begin position="8"/>
        <end position="10"/>
    </location>
    <ligand>
        <name>NAD(+)</name>
        <dbReference type="ChEBI" id="CHEBI:57540"/>
    </ligand>
</feature>
<evidence type="ECO:0000313" key="9">
    <source>
        <dbReference type="Proteomes" id="UP000559598"/>
    </source>
</evidence>
<evidence type="ECO:0000256" key="4">
    <source>
        <dbReference type="ARBA" id="ARBA00022695"/>
    </source>
</evidence>
<dbReference type="Proteomes" id="UP000559598">
    <property type="component" value="Unassembled WGS sequence"/>
</dbReference>
<keyword evidence="1 6" id="KW-1277">Toxin-antitoxin system</keyword>
<keyword evidence="5 6" id="KW-0238">DNA-binding</keyword>
<sequence>MSKKWLYHLTHYRNLPSIFEQGGLVAHRMIKGSRIPYIDIANVGIQNKRSLTSIPIPPYGTLHDYVPFYFAPKSPMLYAIHKGYVEGYKEGQNEIVYLLSRTDLIHRSGLAYLFTDGHAIMKFTGFYHDLADLNKIDWKVMQSSFWFDTEEDPDRKRRRQAEFLVHQFVPVALIVAIAVKDREMKQKIDLILQQYRHDKQVVVRPHWYYGEGRWK</sequence>
<keyword evidence="4 6" id="KW-0548">Nucleotidyltransferase</keyword>
<dbReference type="EMBL" id="JACIDE010000008">
    <property type="protein sequence ID" value="MBB4073735.1"/>
    <property type="molecule type" value="Genomic_DNA"/>
</dbReference>
<gene>
    <name evidence="8" type="ORF">GGR02_001497</name>
</gene>
<dbReference type="GO" id="GO:0016757">
    <property type="term" value="F:glycosyltransferase activity"/>
    <property type="evidence" value="ECO:0007669"/>
    <property type="project" value="UniProtKB-UniRule"/>
</dbReference>
<evidence type="ECO:0000256" key="3">
    <source>
        <dbReference type="ARBA" id="ARBA00022679"/>
    </source>
</evidence>
<feature type="domain" description="DarT" evidence="7">
    <location>
        <begin position="4"/>
        <end position="209"/>
    </location>
</feature>
<evidence type="ECO:0000256" key="5">
    <source>
        <dbReference type="ARBA" id="ARBA00023125"/>
    </source>
</evidence>
<feature type="active site" description="Proton acceptor" evidence="6">
    <location>
        <position position="49"/>
    </location>
</feature>
<comment type="catalytic activity">
    <reaction evidence="6">
        <text>a thymidine in DNA + NAD(+) = an N-(ADP-alpha-D-ribosyl)-thymidine in DNA + nicotinamide + H(+)</text>
        <dbReference type="Rhea" id="RHEA:71651"/>
        <dbReference type="Rhea" id="RHEA-COMP:13556"/>
        <dbReference type="Rhea" id="RHEA-COMP:18051"/>
        <dbReference type="ChEBI" id="CHEBI:15378"/>
        <dbReference type="ChEBI" id="CHEBI:17154"/>
        <dbReference type="ChEBI" id="CHEBI:57540"/>
        <dbReference type="ChEBI" id="CHEBI:137386"/>
        <dbReference type="ChEBI" id="CHEBI:191199"/>
    </reaction>
</comment>
<feature type="active site" evidence="6">
    <location>
        <position position="162"/>
    </location>
</feature>
<evidence type="ECO:0000259" key="7">
    <source>
        <dbReference type="PROSITE" id="PS52018"/>
    </source>
</evidence>
<dbReference type="AlphaFoldDB" id="A0A840DQ38"/>